<feature type="compositionally biased region" description="Low complexity" evidence="1">
    <location>
        <begin position="950"/>
        <end position="967"/>
    </location>
</feature>
<sequence>MGSQVKTRPGGRDLEGKVQSGVGIENMAPTVNNEGHKGGTRSGEINGRGGAKQEPIAESTPSENRFEPRNNVELVAEPGTWMKSEIEAEVEVRAISRQVDNLIGNEAEGVATVNSEVGSPAEPRVEAEVKPEVKMAPSEPEAVLQTGVGKETGTKSNIETGVACQTQSSNEITDKAQINVVAGDKTENAPVEQDEKKPLDIDKIESSHVEKCSRSRKSKSSKSTSRTRPGTATGIRPGVVSPCLSRGFPDLEQTSPAEGIESTWPRRIIVRKRTVRQGGALHNLPILPPLPSVLSALEKRHPHVHLLPRPGHYSENPLTTLMNATSIVGRCSLKEPSHQDPGQSASLVGRASLKEQNLEHWRVCREQEEPKRSRSKEKQAELSKVEETKREKSERRVEEKVPEDWNIKERVIKERVKKERDIEIICLKKEDKGMETKDGIQGQHGKEFKQVVTKSKKEESEVRGGGEEEGGPLGEEEGWDTVLDMVNTLWEDGWEKGGAGGGDDTDSFSGSLPRWPLLRPPMGFGGSHPPSSAASELSLTELERRARELDSDLEHLDLSQPHRDTQDVYQPLLEPQRERADMYQTHPGPQRDKAALMTGTGSRSHISLELTAMASPTTDTERPSDWSTKPAGTSTVGTSSTKEDSSPDSNLTLESDSSGVFLSLSNQSQEEAGSDSDQPVSGSDLGSSSTSLEKDGEDGGSKEWGREESAELQWCYPTLFNTSLQEDIEGDRDQEEAGHGNMGTYERGGKDENLCVPGCSGLPPTGPYRTAPYSGRESDSESSGSGPGDMSVLGCGSVAGDSDWDSDLSDSDPNGPPRISSAGKRAAGASRSKLHAEPGWDLFGDTTEPEVLSELFTEQDKNNNGKARKVTGVTSSLEDSTAIPMATQRVTSPVKRSTTVEQASTKVTWQFRPAQRSVCTGSRKEKEKEMTSSSSVRFTELRGEETHRGSPSSSSSSSSSPSSSSSG</sequence>
<feature type="region of interest" description="Disordered" evidence="1">
    <location>
        <begin position="1"/>
        <end position="71"/>
    </location>
</feature>
<evidence type="ECO:0000313" key="2">
    <source>
        <dbReference type="EMBL" id="KAK1893396.1"/>
    </source>
</evidence>
<feature type="compositionally biased region" description="Low complexity" evidence="1">
    <location>
        <begin position="781"/>
        <end position="791"/>
    </location>
</feature>
<feature type="compositionally biased region" description="Low complexity" evidence="1">
    <location>
        <begin position="531"/>
        <end position="540"/>
    </location>
</feature>
<feature type="compositionally biased region" description="Basic and acidic residues" evidence="1">
    <location>
        <begin position="541"/>
        <end position="566"/>
    </location>
</feature>
<feature type="compositionally biased region" description="Polar residues" evidence="1">
    <location>
        <begin position="888"/>
        <end position="901"/>
    </location>
</feature>
<feature type="compositionally biased region" description="Basic and acidic residues" evidence="1">
    <location>
        <begin position="123"/>
        <end position="133"/>
    </location>
</feature>
<feature type="compositionally biased region" description="Polar residues" evidence="1">
    <location>
        <begin position="625"/>
        <end position="640"/>
    </location>
</feature>
<evidence type="ECO:0000256" key="1">
    <source>
        <dbReference type="SAM" id="MobiDB-lite"/>
    </source>
</evidence>
<feature type="region of interest" description="Disordered" evidence="1">
    <location>
        <begin position="916"/>
        <end position="967"/>
    </location>
</feature>
<dbReference type="AlphaFoldDB" id="A0AAD9C1X6"/>
<comment type="caution">
    <text evidence="2">The sequence shown here is derived from an EMBL/GenBank/DDBJ whole genome shotgun (WGS) entry which is preliminary data.</text>
</comment>
<feature type="compositionally biased region" description="Basic and acidic residues" evidence="1">
    <location>
        <begin position="436"/>
        <end position="466"/>
    </location>
</feature>
<feature type="compositionally biased region" description="Low complexity" evidence="1">
    <location>
        <begin position="820"/>
        <end position="831"/>
    </location>
</feature>
<keyword evidence="3" id="KW-1185">Reference proteome</keyword>
<feature type="compositionally biased region" description="Acidic residues" evidence="1">
    <location>
        <begin position="467"/>
        <end position="478"/>
    </location>
</feature>
<feature type="compositionally biased region" description="Polar residues" evidence="1">
    <location>
        <begin position="154"/>
        <end position="171"/>
    </location>
</feature>
<feature type="compositionally biased region" description="Basic and acidic residues" evidence="1">
    <location>
        <begin position="692"/>
        <end position="709"/>
    </location>
</feature>
<feature type="region of interest" description="Disordered" evidence="1">
    <location>
        <begin position="492"/>
        <end position="709"/>
    </location>
</feature>
<dbReference type="Proteomes" id="UP001228049">
    <property type="component" value="Unassembled WGS sequence"/>
</dbReference>
<gene>
    <name evidence="2" type="ORF">KUDE01_018861</name>
</gene>
<accession>A0AAD9C1X6</accession>
<feature type="region of interest" description="Disordered" evidence="1">
    <location>
        <begin position="436"/>
        <end position="478"/>
    </location>
</feature>
<feature type="compositionally biased region" description="Basic and acidic residues" evidence="1">
    <location>
        <begin position="939"/>
        <end position="948"/>
    </location>
</feature>
<protein>
    <submittedName>
        <fullName evidence="2">Reticulocyte-binding protein 2 like a</fullName>
    </submittedName>
</protein>
<feature type="region of interest" description="Disordered" evidence="1">
    <location>
        <begin position="362"/>
        <end position="401"/>
    </location>
</feature>
<name>A0AAD9C1X6_DISEL</name>
<feature type="region of interest" description="Disordered" evidence="1">
    <location>
        <begin position="115"/>
        <end position="241"/>
    </location>
</feature>
<feature type="compositionally biased region" description="Basic and acidic residues" evidence="1">
    <location>
        <begin position="193"/>
        <end position="213"/>
    </location>
</feature>
<evidence type="ECO:0000313" key="3">
    <source>
        <dbReference type="Proteomes" id="UP001228049"/>
    </source>
</evidence>
<feature type="compositionally biased region" description="Polar residues" evidence="1">
    <location>
        <begin position="647"/>
        <end position="680"/>
    </location>
</feature>
<proteinExistence type="predicted"/>
<feature type="region of interest" description="Disordered" evidence="1">
    <location>
        <begin position="725"/>
        <end position="901"/>
    </location>
</feature>
<organism evidence="2 3">
    <name type="scientific">Dissostichus eleginoides</name>
    <name type="common">Patagonian toothfish</name>
    <name type="synonym">Dissostichus amissus</name>
    <dbReference type="NCBI Taxonomy" id="100907"/>
    <lineage>
        <taxon>Eukaryota</taxon>
        <taxon>Metazoa</taxon>
        <taxon>Chordata</taxon>
        <taxon>Craniata</taxon>
        <taxon>Vertebrata</taxon>
        <taxon>Euteleostomi</taxon>
        <taxon>Actinopterygii</taxon>
        <taxon>Neopterygii</taxon>
        <taxon>Teleostei</taxon>
        <taxon>Neoteleostei</taxon>
        <taxon>Acanthomorphata</taxon>
        <taxon>Eupercaria</taxon>
        <taxon>Perciformes</taxon>
        <taxon>Notothenioidei</taxon>
        <taxon>Nototheniidae</taxon>
        <taxon>Dissostichus</taxon>
    </lineage>
</organism>
<dbReference type="EMBL" id="JASDAP010000011">
    <property type="protein sequence ID" value="KAK1893396.1"/>
    <property type="molecule type" value="Genomic_DNA"/>
</dbReference>
<feature type="compositionally biased region" description="Low complexity" evidence="1">
    <location>
        <begin position="681"/>
        <end position="691"/>
    </location>
</feature>
<reference evidence="2" key="1">
    <citation type="submission" date="2023-04" db="EMBL/GenBank/DDBJ databases">
        <title>Chromosome-level genome of Chaenocephalus aceratus.</title>
        <authorList>
            <person name="Park H."/>
        </authorList>
    </citation>
    <scope>NUCLEOTIDE SEQUENCE</scope>
    <source>
        <strain evidence="2">DE</strain>
        <tissue evidence="2">Muscle</tissue>
    </source>
</reference>